<organism evidence="2 3">
    <name type="scientific">Amycolatopsis japonica</name>
    <dbReference type="NCBI Taxonomy" id="208439"/>
    <lineage>
        <taxon>Bacteria</taxon>
        <taxon>Bacillati</taxon>
        <taxon>Actinomycetota</taxon>
        <taxon>Actinomycetes</taxon>
        <taxon>Pseudonocardiales</taxon>
        <taxon>Pseudonocardiaceae</taxon>
        <taxon>Amycolatopsis</taxon>
        <taxon>Amycolatopsis japonica group</taxon>
    </lineage>
</organism>
<evidence type="ECO:0000313" key="3">
    <source>
        <dbReference type="Proteomes" id="UP000028492"/>
    </source>
</evidence>
<dbReference type="AlphaFoldDB" id="A0A075UWU7"/>
<feature type="chain" id="PRO_5001710570" evidence="1">
    <location>
        <begin position="28"/>
        <end position="127"/>
    </location>
</feature>
<name>A0A075UWU7_9PSEU</name>
<feature type="signal peptide" evidence="1">
    <location>
        <begin position="1"/>
        <end position="27"/>
    </location>
</feature>
<gene>
    <name evidence="2" type="ORF">AJAP_08855</name>
</gene>
<evidence type="ECO:0000256" key="1">
    <source>
        <dbReference type="SAM" id="SignalP"/>
    </source>
</evidence>
<keyword evidence="3" id="KW-1185">Reference proteome</keyword>
<reference evidence="2 3" key="1">
    <citation type="journal article" date="2014" name="J. Biotechnol.">
        <title>Complete genome sequence of the actinobacterium Amycolatopsis japonica MG417-CF17(T) (=DSM 44213T) producing (S,S)-N,N'-ethylenediaminedisuccinic acid.</title>
        <authorList>
            <person name="Stegmann E."/>
            <person name="Albersmeier A."/>
            <person name="Spohn M."/>
            <person name="Gert H."/>
            <person name="Weber T."/>
            <person name="Wohlleben W."/>
            <person name="Kalinowski J."/>
            <person name="Ruckert C."/>
        </authorList>
    </citation>
    <scope>NUCLEOTIDE SEQUENCE [LARGE SCALE GENOMIC DNA]</scope>
    <source>
        <strain evidence="3">MG417-CF17 (DSM 44213)</strain>
    </source>
</reference>
<dbReference type="KEGG" id="aja:AJAP_08855"/>
<accession>A0A075UWU7</accession>
<dbReference type="EMBL" id="CP008953">
    <property type="protein sequence ID" value="AIG74670.1"/>
    <property type="molecule type" value="Genomic_DNA"/>
</dbReference>
<keyword evidence="1" id="KW-0732">Signal</keyword>
<dbReference type="HOGENOM" id="CLU_2048301_0_0_11"/>
<dbReference type="RefSeq" id="WP_051972389.1">
    <property type="nucleotide sequence ID" value="NZ_CP008953.1"/>
</dbReference>
<dbReference type="Proteomes" id="UP000028492">
    <property type="component" value="Chromosome"/>
</dbReference>
<protein>
    <submittedName>
        <fullName evidence="2">Putative secreted protein</fullName>
    </submittedName>
</protein>
<evidence type="ECO:0000313" key="2">
    <source>
        <dbReference type="EMBL" id="AIG74670.1"/>
    </source>
</evidence>
<sequence length="127" mass="12928">MRTKHVVVSTIAGVALAFGVTTGTAAAADGGTTGAPVVLGACPDTGNEVSISGGYAEWDITCEKGRVHVRGHVKDTALDGKCARVKATNMTGGKTKKVSACGWGTDKKINLDLGKGSKGAEVYLYKS</sequence>
<proteinExistence type="predicted"/>